<reference evidence="2" key="1">
    <citation type="submission" date="2022-11" db="EMBL/GenBank/DDBJ databases">
        <title>Lacinutrix neustonica HL-RS19T sp. nov., isolated from the surface microlayer sample of brackish Lake Shihwa.</title>
        <authorList>
            <person name="Choi J.Y."/>
            <person name="Hwang C.Y."/>
        </authorList>
    </citation>
    <scope>NUCLEOTIDE SEQUENCE</scope>
    <source>
        <strain evidence="2">HL-RS19</strain>
    </source>
</reference>
<evidence type="ECO:0000313" key="2">
    <source>
        <dbReference type="EMBL" id="WAC03379.1"/>
    </source>
</evidence>
<dbReference type="Proteomes" id="UP001164705">
    <property type="component" value="Chromosome"/>
</dbReference>
<evidence type="ECO:0000313" key="3">
    <source>
        <dbReference type="Proteomes" id="UP001164705"/>
    </source>
</evidence>
<dbReference type="AlphaFoldDB" id="A0A9E8SFG2"/>
<dbReference type="EMBL" id="CP113088">
    <property type="protein sequence ID" value="WAC03379.1"/>
    <property type="molecule type" value="Genomic_DNA"/>
</dbReference>
<organism evidence="2 3">
    <name type="scientific">Lacinutrix neustonica</name>
    <dbReference type="NCBI Taxonomy" id="2980107"/>
    <lineage>
        <taxon>Bacteria</taxon>
        <taxon>Pseudomonadati</taxon>
        <taxon>Bacteroidota</taxon>
        <taxon>Flavobacteriia</taxon>
        <taxon>Flavobacteriales</taxon>
        <taxon>Flavobacteriaceae</taxon>
        <taxon>Lacinutrix</taxon>
    </lineage>
</organism>
<name>A0A9E8SFG2_9FLAO</name>
<dbReference type="KEGG" id="lnu:N7U66_07555"/>
<keyword evidence="3" id="KW-1185">Reference proteome</keyword>
<accession>A0A9E8SFG2</accession>
<sequence>MAVKHTPTAIVHKGQKGNNTGCGKDTKEHASLWINTSEKVNCKKNGCKNS</sequence>
<evidence type="ECO:0000256" key="1">
    <source>
        <dbReference type="SAM" id="MobiDB-lite"/>
    </source>
</evidence>
<dbReference type="RefSeq" id="WP_267677960.1">
    <property type="nucleotide sequence ID" value="NZ_CP113088.1"/>
</dbReference>
<protein>
    <submittedName>
        <fullName evidence="2">Uncharacterized protein</fullName>
    </submittedName>
</protein>
<proteinExistence type="predicted"/>
<gene>
    <name evidence="2" type="ORF">N7U66_07555</name>
</gene>
<feature type="region of interest" description="Disordered" evidence="1">
    <location>
        <begin position="1"/>
        <end position="24"/>
    </location>
</feature>